<dbReference type="Proteomes" id="UP000279275">
    <property type="component" value="Unassembled WGS sequence"/>
</dbReference>
<sequence length="404" mass="43933">MSQVIPSRHPAGPKPVPGMVRAFALALGIRKPTAAEFRRMGECLTVGDEPMDRLVEWMYSAGMKNARPLFEQALAGGIESLMSPPEPLREFFAHAEATPDWVDPDTLIRGAQVLRLGGSDGMSLGRDISLLGGYQFAGFNQTLLRTGALEKGSNTRFAETMRWAMDIVTDGGLGPFGVGYRSTLRVRMIHAMVRRHVAALPDWRADAWGLPINQTDMAATMVGSLIAPAAGGFGIGLLVTKSDLEAVAHVARYTGWLMGVRDEFLPKSFRDGVRILYHTLTALATPDETTRQLAAPMVDDPLGWNYDRLPRLRRRVARSAHLSITGAFLGPRTLRTLGVPYVLPWYPALRFPVNLARSIAAHTGPEAMARAAARGERENEAFLRVMTSGPATIGGAAEHLARTA</sequence>
<dbReference type="GO" id="GO:0016491">
    <property type="term" value="F:oxidoreductase activity"/>
    <property type="evidence" value="ECO:0007669"/>
    <property type="project" value="InterPro"/>
</dbReference>
<dbReference type="Pfam" id="PF09995">
    <property type="entry name" value="MPAB_Lcp_cat"/>
    <property type="match status" value="1"/>
</dbReference>
<dbReference type="PANTHER" id="PTHR37539:SF1">
    <property type="entry name" value="ER-BOUND OXYGENASE MPAB_MPAB'_RUBBER OXYGENASE CATALYTIC DOMAIN-CONTAINING PROTEIN"/>
    <property type="match status" value="1"/>
</dbReference>
<name>A0A3M2L4B8_9NOCA</name>
<dbReference type="OrthoDB" id="7614910at2"/>
<comment type="caution">
    <text evidence="2">The sequence shown here is derived from an EMBL/GenBank/DDBJ whole genome shotgun (WGS) entry which is preliminary data.</text>
</comment>
<reference evidence="2 3" key="1">
    <citation type="submission" date="2018-10" db="EMBL/GenBank/DDBJ databases">
        <title>Isolation from cow dung.</title>
        <authorList>
            <person name="Ling L."/>
        </authorList>
    </citation>
    <scope>NUCLEOTIDE SEQUENCE [LARGE SCALE GENOMIC DNA]</scope>
    <source>
        <strain evidence="2 3">NEAU-LL90</strain>
    </source>
</reference>
<evidence type="ECO:0000259" key="1">
    <source>
        <dbReference type="Pfam" id="PF09995"/>
    </source>
</evidence>
<dbReference type="PANTHER" id="PTHR37539">
    <property type="entry name" value="SECRETED PROTEIN-RELATED"/>
    <property type="match status" value="1"/>
</dbReference>
<organism evidence="2 3">
    <name type="scientific">Nocardia stercoris</name>
    <dbReference type="NCBI Taxonomy" id="2483361"/>
    <lineage>
        <taxon>Bacteria</taxon>
        <taxon>Bacillati</taxon>
        <taxon>Actinomycetota</taxon>
        <taxon>Actinomycetes</taxon>
        <taxon>Mycobacteriales</taxon>
        <taxon>Nocardiaceae</taxon>
        <taxon>Nocardia</taxon>
    </lineage>
</organism>
<accession>A0A3M2L4B8</accession>
<gene>
    <name evidence="2" type="ORF">EBN03_18520</name>
</gene>
<dbReference type="EMBL" id="RFFH01000007">
    <property type="protein sequence ID" value="RMI31353.1"/>
    <property type="molecule type" value="Genomic_DNA"/>
</dbReference>
<evidence type="ECO:0000313" key="2">
    <source>
        <dbReference type="EMBL" id="RMI31353.1"/>
    </source>
</evidence>
<proteinExistence type="predicted"/>
<dbReference type="RefSeq" id="WP_122189303.1">
    <property type="nucleotide sequence ID" value="NZ_RFFH01000007.1"/>
</dbReference>
<dbReference type="AlphaFoldDB" id="A0A3M2L4B8"/>
<dbReference type="InterPro" id="IPR037473">
    <property type="entry name" value="Lcp-like"/>
</dbReference>
<evidence type="ECO:0000313" key="3">
    <source>
        <dbReference type="Proteomes" id="UP000279275"/>
    </source>
</evidence>
<dbReference type="InterPro" id="IPR018713">
    <property type="entry name" value="MPAB/Lcp_cat_dom"/>
</dbReference>
<keyword evidence="3" id="KW-1185">Reference proteome</keyword>
<protein>
    <submittedName>
        <fullName evidence="2">DUF2236 domain-containing protein</fullName>
    </submittedName>
</protein>
<feature type="domain" description="ER-bound oxygenase mpaB/mpaB'/Rubber oxygenase catalytic" evidence="1">
    <location>
        <begin position="133"/>
        <end position="355"/>
    </location>
</feature>